<evidence type="ECO:0000313" key="1">
    <source>
        <dbReference type="EMBL" id="RBP40765.1"/>
    </source>
</evidence>
<accession>A0A366HE45</accession>
<reference evidence="1 2" key="1">
    <citation type="submission" date="2018-06" db="EMBL/GenBank/DDBJ databases">
        <title>Genomic Encyclopedia of Type Strains, Phase IV (KMG-IV): sequencing the most valuable type-strain genomes for metagenomic binning, comparative biology and taxonomic classification.</title>
        <authorList>
            <person name="Goeker M."/>
        </authorList>
    </citation>
    <scope>NUCLEOTIDE SEQUENCE [LARGE SCALE GENOMIC DNA]</scope>
    <source>
        <strain evidence="1 2">DSM 25520</strain>
    </source>
</reference>
<organism evidence="1 2">
    <name type="scientific">Eoetvoesiella caeni</name>
    <dbReference type="NCBI Taxonomy" id="645616"/>
    <lineage>
        <taxon>Bacteria</taxon>
        <taxon>Pseudomonadati</taxon>
        <taxon>Pseudomonadota</taxon>
        <taxon>Betaproteobacteria</taxon>
        <taxon>Burkholderiales</taxon>
        <taxon>Alcaligenaceae</taxon>
        <taxon>Eoetvoesiella</taxon>
    </lineage>
</organism>
<proteinExistence type="predicted"/>
<protein>
    <submittedName>
        <fullName evidence="1">Uncharacterized protein</fullName>
    </submittedName>
</protein>
<dbReference type="OrthoDB" id="9954240at2"/>
<name>A0A366HE45_9BURK</name>
<comment type="caution">
    <text evidence="1">The sequence shown here is derived from an EMBL/GenBank/DDBJ whole genome shotgun (WGS) entry which is preliminary data.</text>
</comment>
<sequence length="114" mass="12453">MTDCDTDNVDLLIQRRWSTMNTGVWHAMSCRCCGGGMFSMNAKVVEADMLDYLADKYQSEGLEPLCNAIAQRKNNPVPALPAWLQALDADGAIPAAAMKQLKCDIANMLESLQG</sequence>
<dbReference type="RefSeq" id="WP_113932542.1">
    <property type="nucleotide sequence ID" value="NZ_JACCEU010000004.1"/>
</dbReference>
<keyword evidence="2" id="KW-1185">Reference proteome</keyword>
<dbReference type="EMBL" id="QNRQ01000003">
    <property type="protein sequence ID" value="RBP40765.1"/>
    <property type="molecule type" value="Genomic_DNA"/>
</dbReference>
<gene>
    <name evidence="1" type="ORF">DFR37_103104</name>
</gene>
<dbReference type="Proteomes" id="UP000253628">
    <property type="component" value="Unassembled WGS sequence"/>
</dbReference>
<dbReference type="AlphaFoldDB" id="A0A366HE45"/>
<evidence type="ECO:0000313" key="2">
    <source>
        <dbReference type="Proteomes" id="UP000253628"/>
    </source>
</evidence>